<dbReference type="SUPFAM" id="SSF51445">
    <property type="entry name" value="(Trans)glycosidases"/>
    <property type="match status" value="1"/>
</dbReference>
<evidence type="ECO:0000256" key="7">
    <source>
        <dbReference type="PIRSR" id="PIRSR001092-1"/>
    </source>
</evidence>
<accession>A0A1F6CVQ2</accession>
<evidence type="ECO:0000313" key="10">
    <source>
        <dbReference type="Proteomes" id="UP000178606"/>
    </source>
</evidence>
<comment type="caution">
    <text evidence="9">The sequence shown here is derived from an EMBL/GenBank/DDBJ whole genome shotgun (WGS) entry which is preliminary data.</text>
</comment>
<keyword evidence="4" id="KW-0732">Signal</keyword>
<dbReference type="GO" id="GO:0004560">
    <property type="term" value="F:alpha-L-fucosidase activity"/>
    <property type="evidence" value="ECO:0007669"/>
    <property type="project" value="InterPro"/>
</dbReference>
<dbReference type="EC" id="3.2.1.51" evidence="3"/>
<evidence type="ECO:0000256" key="2">
    <source>
        <dbReference type="ARBA" id="ARBA00007951"/>
    </source>
</evidence>
<dbReference type="InterPro" id="IPR016286">
    <property type="entry name" value="FUC_metazoa-typ"/>
</dbReference>
<name>A0A1F6CVQ2_HANXR</name>
<dbReference type="GO" id="GO:0005764">
    <property type="term" value="C:lysosome"/>
    <property type="evidence" value="ECO:0007669"/>
    <property type="project" value="TreeGrafter"/>
</dbReference>
<evidence type="ECO:0000256" key="3">
    <source>
        <dbReference type="ARBA" id="ARBA00012662"/>
    </source>
</evidence>
<dbReference type="PRINTS" id="PR00741">
    <property type="entry name" value="GLHYDRLASE29"/>
</dbReference>
<comment type="function">
    <text evidence="1">Alpha-L-fucosidase is responsible for hydrolyzing the alpha-1,6-linked fucose joined to the reducing-end N-acetylglucosamine of the carbohydrate moieties of glycoproteins.</text>
</comment>
<dbReference type="PANTHER" id="PTHR10030">
    <property type="entry name" value="ALPHA-L-FUCOSIDASE"/>
    <property type="match status" value="1"/>
</dbReference>
<protein>
    <recommendedName>
        <fullName evidence="3">alpha-L-fucosidase</fullName>
        <ecNumber evidence="3">3.2.1.51</ecNumber>
    </recommendedName>
</protein>
<dbReference type="PANTHER" id="PTHR10030:SF37">
    <property type="entry name" value="ALPHA-L-FUCOSIDASE-RELATED"/>
    <property type="match status" value="1"/>
</dbReference>
<dbReference type="GO" id="GO:0006004">
    <property type="term" value="P:fucose metabolic process"/>
    <property type="evidence" value="ECO:0007669"/>
    <property type="project" value="InterPro"/>
</dbReference>
<evidence type="ECO:0000256" key="1">
    <source>
        <dbReference type="ARBA" id="ARBA00004071"/>
    </source>
</evidence>
<feature type="site" description="May be important for catalysis" evidence="7">
    <location>
        <position position="243"/>
    </location>
</feature>
<dbReference type="PIRSF" id="PIRSF001092">
    <property type="entry name" value="Alpha-L-fucosidase"/>
    <property type="match status" value="1"/>
</dbReference>
<keyword evidence="6" id="KW-0326">Glycosidase</keyword>
<organism evidence="9 10">
    <name type="scientific">Handelsmanbacteria sp. (strain RIFCSPLOWO2_12_FULL_64_10)</name>
    <dbReference type="NCBI Taxonomy" id="1817868"/>
    <lineage>
        <taxon>Bacteria</taxon>
        <taxon>Candidatus Handelsmaniibacteriota</taxon>
    </lineage>
</organism>
<dbReference type="InterPro" id="IPR057739">
    <property type="entry name" value="Glyco_hydro_29_N"/>
</dbReference>
<dbReference type="Proteomes" id="UP000178606">
    <property type="component" value="Unassembled WGS sequence"/>
</dbReference>
<dbReference type="InterPro" id="IPR000933">
    <property type="entry name" value="Glyco_hydro_29"/>
</dbReference>
<keyword evidence="5" id="KW-0378">Hydrolase</keyword>
<dbReference type="AlphaFoldDB" id="A0A1F6CVQ2"/>
<proteinExistence type="inferred from homology"/>
<evidence type="ECO:0000256" key="6">
    <source>
        <dbReference type="ARBA" id="ARBA00023295"/>
    </source>
</evidence>
<evidence type="ECO:0000259" key="8">
    <source>
        <dbReference type="Pfam" id="PF01120"/>
    </source>
</evidence>
<comment type="similarity">
    <text evidence="2">Belongs to the glycosyl hydrolase 29 family.</text>
</comment>
<dbReference type="EMBL" id="MFKF01000125">
    <property type="protein sequence ID" value="OGG53187.1"/>
    <property type="molecule type" value="Genomic_DNA"/>
</dbReference>
<evidence type="ECO:0000256" key="5">
    <source>
        <dbReference type="ARBA" id="ARBA00022801"/>
    </source>
</evidence>
<dbReference type="Pfam" id="PF01120">
    <property type="entry name" value="Alpha_L_fucos"/>
    <property type="match status" value="1"/>
</dbReference>
<gene>
    <name evidence="9" type="ORF">A3F84_13590</name>
</gene>
<dbReference type="Gene3D" id="3.20.20.80">
    <property type="entry name" value="Glycosidases"/>
    <property type="match status" value="1"/>
</dbReference>
<dbReference type="SMART" id="SM00812">
    <property type="entry name" value="Alpha_L_fucos"/>
    <property type="match status" value="1"/>
</dbReference>
<sequence length="427" mass="48625">MRISARTPRINPAHRWFSEARFGLFIHWGIYSLIGRGEQVLFREHLDQREYAKLARRFNPTRFDADAWAKCAKDAGMRYAVLTTKHHDGFCLFDSALTDYTAARTAAGRDLVAEYIRAFRRHGLRVGLYYSLADWRFPAYFNGPEADPEAFAAFRDYIHGQVRELCTNYGKIDVMWFDGVWPHSAETWHSQKLIRMIRRLQPGILINNRLGGGAGAGQGGLLGDFGTPEHHITPDPNRMWESCQVSTWRLWGYTRGERWRPADLLIDMLCDAASKGGNLLLNVGPRPDGTFPAPFLKRAAEIGRWMKKHGEAIYGSGPEVCEFITHGRQTVKGNTLYLLIRFWPGPEVHLAGLRTKVLRAKLLTTGARVRVDQRGEHLYLCGLPKRTPDPHCAVIALTCEGRPEAYDWARHRLWQGDPRRMASWAAG</sequence>
<dbReference type="InterPro" id="IPR017853">
    <property type="entry name" value="GH"/>
</dbReference>
<reference evidence="9 10" key="1">
    <citation type="journal article" date="2016" name="Nat. Commun.">
        <title>Thousands of microbial genomes shed light on interconnected biogeochemical processes in an aquifer system.</title>
        <authorList>
            <person name="Anantharaman K."/>
            <person name="Brown C.T."/>
            <person name="Hug L.A."/>
            <person name="Sharon I."/>
            <person name="Castelle C.J."/>
            <person name="Probst A.J."/>
            <person name="Thomas B.C."/>
            <person name="Singh A."/>
            <person name="Wilkins M.J."/>
            <person name="Karaoz U."/>
            <person name="Brodie E.L."/>
            <person name="Williams K.H."/>
            <person name="Hubbard S.S."/>
            <person name="Banfield J.F."/>
        </authorList>
    </citation>
    <scope>NUCLEOTIDE SEQUENCE [LARGE SCALE GENOMIC DNA]</scope>
    <source>
        <strain evidence="10">RIFCSPLOWO2_12_FULL_64_10</strain>
    </source>
</reference>
<evidence type="ECO:0000313" key="9">
    <source>
        <dbReference type="EMBL" id="OGG53187.1"/>
    </source>
</evidence>
<evidence type="ECO:0000256" key="4">
    <source>
        <dbReference type="ARBA" id="ARBA00022729"/>
    </source>
</evidence>
<feature type="domain" description="Glycoside hydrolase family 29 N-terminal" evidence="8">
    <location>
        <begin position="11"/>
        <end position="311"/>
    </location>
</feature>
<dbReference type="GO" id="GO:0016139">
    <property type="term" value="P:glycoside catabolic process"/>
    <property type="evidence" value="ECO:0007669"/>
    <property type="project" value="TreeGrafter"/>
</dbReference>